<organism evidence="5 6">
    <name type="scientific">Lacisediminihabitans profunda</name>
    <dbReference type="NCBI Taxonomy" id="2594790"/>
    <lineage>
        <taxon>Bacteria</taxon>
        <taxon>Bacillati</taxon>
        <taxon>Actinomycetota</taxon>
        <taxon>Actinomycetes</taxon>
        <taxon>Micrococcales</taxon>
        <taxon>Microbacteriaceae</taxon>
        <taxon>Lacisediminihabitans</taxon>
    </lineage>
</organism>
<reference evidence="5 6" key="1">
    <citation type="submission" date="2019-08" db="EMBL/GenBank/DDBJ databases">
        <title>Bacterial whole genome sequence for Glaciihabitans sp. CHu50b-6-2.</title>
        <authorList>
            <person name="Jin L."/>
        </authorList>
    </citation>
    <scope>NUCLEOTIDE SEQUENCE [LARGE SCALE GENOMIC DNA]</scope>
    <source>
        <strain evidence="5 6">CHu50b-6-2</strain>
    </source>
</reference>
<keyword evidence="4" id="KW-0057">Aromatic amino acid biosynthesis</keyword>
<dbReference type="AlphaFoldDB" id="A0A5C8UQE0"/>
<gene>
    <name evidence="5" type="ORF">FVP33_09150</name>
</gene>
<dbReference type="EC" id="2.5.1.54" evidence="4"/>
<dbReference type="Pfam" id="PF01474">
    <property type="entry name" value="DAHP_synth_2"/>
    <property type="match status" value="1"/>
</dbReference>
<comment type="caution">
    <text evidence="5">The sequence shown here is derived from an EMBL/GenBank/DDBJ whole genome shotgun (WGS) entry which is preliminary data.</text>
</comment>
<dbReference type="GO" id="GO:0009423">
    <property type="term" value="P:chorismate biosynthetic process"/>
    <property type="evidence" value="ECO:0007669"/>
    <property type="project" value="UniProtKB-UniPathway"/>
</dbReference>
<dbReference type="UniPathway" id="UPA00053">
    <property type="reaction ID" value="UER00084"/>
</dbReference>
<sequence length="68" mass="7984">MRVGPRHVDHIRHRDLLLALRHRQRDGSEQIDETDLANRYEPLCDPRLNHMMQSLELAFLAAEELGAR</sequence>
<comment type="similarity">
    <text evidence="1 4">Belongs to the class-II DAHP synthase family.</text>
</comment>
<evidence type="ECO:0000256" key="2">
    <source>
        <dbReference type="ARBA" id="ARBA00022679"/>
    </source>
</evidence>
<protein>
    <recommendedName>
        <fullName evidence="4">Phospho-2-dehydro-3-deoxyheptonate aldolase</fullName>
        <ecNumber evidence="4">2.5.1.54</ecNumber>
    </recommendedName>
</protein>
<dbReference type="InterPro" id="IPR013785">
    <property type="entry name" value="Aldolase_TIM"/>
</dbReference>
<dbReference type="Gene3D" id="3.20.20.70">
    <property type="entry name" value="Aldolase class I"/>
    <property type="match status" value="1"/>
</dbReference>
<keyword evidence="3" id="KW-0464">Manganese</keyword>
<accession>A0A5C8UQE0</accession>
<evidence type="ECO:0000313" key="5">
    <source>
        <dbReference type="EMBL" id="TXN30723.1"/>
    </source>
</evidence>
<feature type="binding site" evidence="3">
    <location>
        <position position="45"/>
    </location>
    <ligand>
        <name>Mn(2+)</name>
        <dbReference type="ChEBI" id="CHEBI:29035"/>
    </ligand>
</feature>
<dbReference type="Proteomes" id="UP000321379">
    <property type="component" value="Unassembled WGS sequence"/>
</dbReference>
<comment type="cofactor">
    <cofactor evidence="3">
        <name>Mn(2+)</name>
        <dbReference type="ChEBI" id="CHEBI:29035"/>
    </cofactor>
    <cofactor evidence="3">
        <name>Co(2+)</name>
        <dbReference type="ChEBI" id="CHEBI:48828"/>
    </cofactor>
    <cofactor evidence="3">
        <name>Cd(2+)</name>
        <dbReference type="ChEBI" id="CHEBI:48775"/>
    </cofactor>
    <text evidence="3">Binds 1 divalent cation per subunit. The enzyme is active with manganese, cobalt or cadmium ions.</text>
</comment>
<evidence type="ECO:0000313" key="6">
    <source>
        <dbReference type="Proteomes" id="UP000321379"/>
    </source>
</evidence>
<keyword evidence="2 4" id="KW-0808">Transferase</keyword>
<evidence type="ECO:0000256" key="4">
    <source>
        <dbReference type="RuleBase" id="RU363071"/>
    </source>
</evidence>
<dbReference type="EMBL" id="VRMG01000006">
    <property type="protein sequence ID" value="TXN30723.1"/>
    <property type="molecule type" value="Genomic_DNA"/>
</dbReference>
<dbReference type="GO" id="GO:0008652">
    <property type="term" value="P:amino acid biosynthetic process"/>
    <property type="evidence" value="ECO:0007669"/>
    <property type="project" value="UniProtKB-KW"/>
</dbReference>
<dbReference type="GO" id="GO:0009073">
    <property type="term" value="P:aromatic amino acid family biosynthetic process"/>
    <property type="evidence" value="ECO:0007669"/>
    <property type="project" value="UniProtKB-KW"/>
</dbReference>
<evidence type="ECO:0000256" key="3">
    <source>
        <dbReference type="PIRSR" id="PIRSR602480-1"/>
    </source>
</evidence>
<comment type="catalytic activity">
    <reaction evidence="4">
        <text>D-erythrose 4-phosphate + phosphoenolpyruvate + H2O = 7-phospho-2-dehydro-3-deoxy-D-arabino-heptonate + phosphate</text>
        <dbReference type="Rhea" id="RHEA:14717"/>
        <dbReference type="ChEBI" id="CHEBI:15377"/>
        <dbReference type="ChEBI" id="CHEBI:16897"/>
        <dbReference type="ChEBI" id="CHEBI:43474"/>
        <dbReference type="ChEBI" id="CHEBI:58394"/>
        <dbReference type="ChEBI" id="CHEBI:58702"/>
        <dbReference type="EC" id="2.5.1.54"/>
    </reaction>
</comment>
<comment type="pathway">
    <text evidence="4">Metabolic intermediate biosynthesis; chorismate biosynthesis; chorismate from D-erythrose 4-phosphate and phosphoenolpyruvate: step 1/7.</text>
</comment>
<dbReference type="InterPro" id="IPR002480">
    <property type="entry name" value="DAHP_synth_2"/>
</dbReference>
<evidence type="ECO:0000256" key="1">
    <source>
        <dbReference type="ARBA" id="ARBA00008911"/>
    </source>
</evidence>
<keyword evidence="6" id="KW-1185">Reference proteome</keyword>
<proteinExistence type="inferred from homology"/>
<keyword evidence="3" id="KW-0104">Cadmium</keyword>
<dbReference type="SUPFAM" id="SSF51569">
    <property type="entry name" value="Aldolase"/>
    <property type="match status" value="1"/>
</dbReference>
<dbReference type="GO" id="GO:0003849">
    <property type="term" value="F:3-deoxy-7-phosphoheptulonate synthase activity"/>
    <property type="evidence" value="ECO:0007669"/>
    <property type="project" value="UniProtKB-EC"/>
</dbReference>
<name>A0A5C8UQE0_9MICO</name>
<keyword evidence="3" id="KW-0170">Cobalt</keyword>
<keyword evidence="4" id="KW-0028">Amino-acid biosynthesis</keyword>